<dbReference type="InterPro" id="IPR029035">
    <property type="entry name" value="DHS-like_NAD/FAD-binding_dom"/>
</dbReference>
<dbReference type="SUPFAM" id="SSF52467">
    <property type="entry name" value="DHS-like NAD/FAD-binding domain"/>
    <property type="match status" value="1"/>
</dbReference>
<keyword evidence="2" id="KW-1185">Reference proteome</keyword>
<dbReference type="EMBL" id="CP016761">
    <property type="protein sequence ID" value="ANX11663.1"/>
    <property type="molecule type" value="Genomic_DNA"/>
</dbReference>
<evidence type="ECO:0000313" key="2">
    <source>
        <dbReference type="Proteomes" id="UP000077412"/>
    </source>
</evidence>
<dbReference type="RefSeq" id="WP_066287801.1">
    <property type="nucleotide sequence ID" value="NZ_CP016761.1"/>
</dbReference>
<dbReference type="KEGG" id="far:ABE41_006555"/>
<reference evidence="1 2" key="1">
    <citation type="submission" date="2016-08" db="EMBL/GenBank/DDBJ databases">
        <title>Complete genome sequence of Fictibacillus arsenicus G25-54, a strain with toxicity to nematodes and a potential arsenic-resistance activity.</title>
        <authorList>
            <person name="Zheng Z."/>
        </authorList>
    </citation>
    <scope>NUCLEOTIDE SEQUENCE [LARGE SCALE GENOMIC DNA]</scope>
    <source>
        <strain evidence="1 2">G25-54</strain>
    </source>
</reference>
<dbReference type="Proteomes" id="UP000077412">
    <property type="component" value="Chromosome"/>
</dbReference>
<gene>
    <name evidence="1" type="ORF">ABE41_006555</name>
</gene>
<evidence type="ECO:0000313" key="1">
    <source>
        <dbReference type="EMBL" id="ANX11663.1"/>
    </source>
</evidence>
<proteinExistence type="predicted"/>
<dbReference type="STRING" id="255247.ABE41_006555"/>
<dbReference type="OrthoDB" id="1688888at2"/>
<dbReference type="Pfam" id="PF13289">
    <property type="entry name" value="SIR2_2"/>
    <property type="match status" value="1"/>
</dbReference>
<sequence>MDGNLQELREVYNDRKLVPFIGAGLSAPFKVPTWGDLIREITDKYAHGKIEKLLKDTVEWHLDSTDYWGAIDAIMKYANLVDQDIQKMIVKIIKQTKEHVEDASLHNYSDLARMNFKLYLTTNYENILHEQIKCDELPILLKNIQFSSQEIFDEKRICHLHGYTADSGSIVMSRSSYENLYRNEKYGELLKAVTSSKHILFMGFSFDDKFVSDLIKDYKRYLNGTHYILLANPTKERMKELREQYGLITIPYETKGSSHVIEIRKILMQLSSEHVQNKIGSPNGSDGTSKVSGSSVVLGAGLSDFRHDLTSNLFYKKLKLENINESMIELSSIFYVASEKYIRALKQAGMSLEVIEAILFEVFVKYKELYIKTYESFGDSKQLLKVVHDSLAEYDFGRYAVLFEDNRSNESENKGLIHLLAEDETMDVWWGEERFNEQPDN</sequence>
<organism evidence="1 2">
    <name type="scientific">Fictibacillus arsenicus</name>
    <dbReference type="NCBI Taxonomy" id="255247"/>
    <lineage>
        <taxon>Bacteria</taxon>
        <taxon>Bacillati</taxon>
        <taxon>Bacillota</taxon>
        <taxon>Bacilli</taxon>
        <taxon>Bacillales</taxon>
        <taxon>Fictibacillaceae</taxon>
        <taxon>Fictibacillus</taxon>
    </lineage>
</organism>
<name>A0A1B1Z2G2_9BACL</name>
<dbReference type="AlphaFoldDB" id="A0A1B1Z2G2"/>
<protein>
    <submittedName>
        <fullName evidence="1">Uncharacterized protein</fullName>
    </submittedName>
</protein>
<accession>A0A1B1Z2G2</accession>